<reference evidence="1" key="1">
    <citation type="journal article" date="2015" name="Nature">
        <title>Complex archaea that bridge the gap between prokaryotes and eukaryotes.</title>
        <authorList>
            <person name="Spang A."/>
            <person name="Saw J.H."/>
            <person name="Jorgensen S.L."/>
            <person name="Zaremba-Niedzwiedzka K."/>
            <person name="Martijn J."/>
            <person name="Lind A.E."/>
            <person name="van Eijk R."/>
            <person name="Schleper C."/>
            <person name="Guy L."/>
            <person name="Ettema T.J."/>
        </authorList>
    </citation>
    <scope>NUCLEOTIDE SEQUENCE</scope>
</reference>
<evidence type="ECO:0000313" key="1">
    <source>
        <dbReference type="EMBL" id="KKK63370.1"/>
    </source>
</evidence>
<comment type="caution">
    <text evidence="1">The sequence shown here is derived from an EMBL/GenBank/DDBJ whole genome shotgun (WGS) entry which is preliminary data.</text>
</comment>
<organism evidence="1">
    <name type="scientific">marine sediment metagenome</name>
    <dbReference type="NCBI Taxonomy" id="412755"/>
    <lineage>
        <taxon>unclassified sequences</taxon>
        <taxon>metagenomes</taxon>
        <taxon>ecological metagenomes</taxon>
    </lineage>
</organism>
<protein>
    <recommendedName>
        <fullName evidence="2">Iron ABC transporter substrate-binding protein</fullName>
    </recommendedName>
</protein>
<feature type="non-terminal residue" evidence="1">
    <location>
        <position position="1"/>
    </location>
</feature>
<gene>
    <name evidence="1" type="ORF">LCGC14_2994980</name>
</gene>
<evidence type="ECO:0008006" key="2">
    <source>
        <dbReference type="Google" id="ProtNLM"/>
    </source>
</evidence>
<name>A0A0F8XQF3_9ZZZZ</name>
<dbReference type="Gene3D" id="3.40.190.10">
    <property type="entry name" value="Periplasmic binding protein-like II"/>
    <property type="match status" value="1"/>
</dbReference>
<dbReference type="EMBL" id="LAZR01061547">
    <property type="protein sequence ID" value="KKK63370.1"/>
    <property type="molecule type" value="Genomic_DNA"/>
</dbReference>
<accession>A0A0F8XQF3</accession>
<dbReference type="SUPFAM" id="SSF53850">
    <property type="entry name" value="Periplasmic binding protein-like II"/>
    <property type="match status" value="1"/>
</dbReference>
<proteinExistence type="predicted"/>
<sequence>NIWEITEARWKGKLALKDPLASLSNFMGVSTLVQHADELAAAYKRHAGKDLVLHDGVPDAGYEFLYRLLHNDPVILKSGSKAAKASGKPGQTNPPLFFGPMTYYRYNFTKGYVNALAENLDPVAKLIYPTYVAIGRQAPHPNAAKLFIHFLMGSTELTADTVLEQPYNEGKSAGLLKGLAAYFDPGSKSPRDDAPLPKGGEAWSRMKAWTTDPDFMWREGPKVRDFWIQEAGS</sequence>
<dbReference type="AlphaFoldDB" id="A0A0F8XQF3"/>